<protein>
    <recommendedName>
        <fullName evidence="1">UPF0758 domain-containing protein</fullName>
    </recommendedName>
</protein>
<evidence type="ECO:0000259" key="1">
    <source>
        <dbReference type="Pfam" id="PF20582"/>
    </source>
</evidence>
<dbReference type="PANTHER" id="PTHR30471:SF3">
    <property type="entry name" value="UPF0758 PROTEIN YEES-RELATED"/>
    <property type="match status" value="1"/>
</dbReference>
<dbReference type="PANTHER" id="PTHR30471">
    <property type="entry name" value="DNA REPAIR PROTEIN RADC"/>
    <property type="match status" value="1"/>
</dbReference>
<name>A0A0F8ZCC8_9ZZZZ</name>
<feature type="non-terminal residue" evidence="2">
    <location>
        <position position="63"/>
    </location>
</feature>
<reference evidence="2" key="1">
    <citation type="journal article" date="2015" name="Nature">
        <title>Complex archaea that bridge the gap between prokaryotes and eukaryotes.</title>
        <authorList>
            <person name="Spang A."/>
            <person name="Saw J.H."/>
            <person name="Jorgensen S.L."/>
            <person name="Zaremba-Niedzwiedzka K."/>
            <person name="Martijn J."/>
            <person name="Lind A.E."/>
            <person name="van Eijk R."/>
            <person name="Schleper C."/>
            <person name="Guy L."/>
            <person name="Ettema T.J."/>
        </authorList>
    </citation>
    <scope>NUCLEOTIDE SEQUENCE</scope>
</reference>
<comment type="caution">
    <text evidence="2">The sequence shown here is derived from an EMBL/GenBank/DDBJ whole genome shotgun (WGS) entry which is preliminary data.</text>
</comment>
<feature type="domain" description="UPF0758" evidence="1">
    <location>
        <begin position="2"/>
        <end position="63"/>
    </location>
</feature>
<dbReference type="AlphaFoldDB" id="A0A0F8ZCC8"/>
<dbReference type="EMBL" id="LAZR01048678">
    <property type="protein sequence ID" value="KKK91383.1"/>
    <property type="molecule type" value="Genomic_DNA"/>
</dbReference>
<evidence type="ECO:0000313" key="2">
    <source>
        <dbReference type="EMBL" id="KKK91383.1"/>
    </source>
</evidence>
<dbReference type="Pfam" id="PF20582">
    <property type="entry name" value="UPF0758_N"/>
    <property type="match status" value="1"/>
</dbReference>
<gene>
    <name evidence="2" type="ORF">LCGC14_2713500</name>
</gene>
<dbReference type="InterPro" id="IPR046778">
    <property type="entry name" value="UPF0758_N"/>
</dbReference>
<organism evidence="2">
    <name type="scientific">marine sediment metagenome</name>
    <dbReference type="NCBI Taxonomy" id="412755"/>
    <lineage>
        <taxon>unclassified sequences</taxon>
        <taxon>metagenomes</taxon>
        <taxon>ecological metagenomes</taxon>
    </lineage>
</organism>
<proteinExistence type="predicted"/>
<accession>A0A0F8ZCC8</accession>
<sequence length="63" mass="6897">MEDRPREKMLSKGLGSLSNAELLAILIRSGGPETSAVELARQIMKQSGNNLQELGRKNISDLM</sequence>
<dbReference type="InterPro" id="IPR001405">
    <property type="entry name" value="UPF0758"/>
</dbReference>